<organism evidence="1 2">
    <name type="scientific">Lipomyces orientalis</name>
    <dbReference type="NCBI Taxonomy" id="1233043"/>
    <lineage>
        <taxon>Eukaryota</taxon>
        <taxon>Fungi</taxon>
        <taxon>Dikarya</taxon>
        <taxon>Ascomycota</taxon>
        <taxon>Saccharomycotina</taxon>
        <taxon>Lipomycetes</taxon>
        <taxon>Lipomycetales</taxon>
        <taxon>Lipomycetaceae</taxon>
        <taxon>Lipomyces</taxon>
    </lineage>
</organism>
<keyword evidence="2" id="KW-1185">Reference proteome</keyword>
<gene>
    <name evidence="1" type="ORF">V1517DRAFT_325423</name>
</gene>
<dbReference type="EMBL" id="MU970090">
    <property type="protein sequence ID" value="KAK9321800.1"/>
    <property type="molecule type" value="Genomic_DNA"/>
</dbReference>
<name>A0ACC3TKR8_9ASCO</name>
<protein>
    <submittedName>
        <fullName evidence="1">Uncharacterized protein</fullName>
    </submittedName>
</protein>
<proteinExistence type="predicted"/>
<dbReference type="Proteomes" id="UP001489719">
    <property type="component" value="Unassembled WGS sequence"/>
</dbReference>
<evidence type="ECO:0000313" key="2">
    <source>
        <dbReference type="Proteomes" id="UP001489719"/>
    </source>
</evidence>
<reference evidence="2" key="1">
    <citation type="journal article" date="2024" name="Front. Bioeng. Biotechnol.">
        <title>Genome-scale model development and genomic sequencing of the oleaginous clade Lipomyces.</title>
        <authorList>
            <person name="Czajka J.J."/>
            <person name="Han Y."/>
            <person name="Kim J."/>
            <person name="Mondo S.J."/>
            <person name="Hofstad B.A."/>
            <person name="Robles A."/>
            <person name="Haridas S."/>
            <person name="Riley R."/>
            <person name="LaButti K."/>
            <person name="Pangilinan J."/>
            <person name="Andreopoulos W."/>
            <person name="Lipzen A."/>
            <person name="Yan J."/>
            <person name="Wang M."/>
            <person name="Ng V."/>
            <person name="Grigoriev I.V."/>
            <person name="Spatafora J.W."/>
            <person name="Magnuson J.K."/>
            <person name="Baker S.E."/>
            <person name="Pomraning K.R."/>
        </authorList>
    </citation>
    <scope>NUCLEOTIDE SEQUENCE [LARGE SCALE GENOMIC DNA]</scope>
    <source>
        <strain evidence="2">CBS 10300</strain>
    </source>
</reference>
<evidence type="ECO:0000313" key="1">
    <source>
        <dbReference type="EMBL" id="KAK9321800.1"/>
    </source>
</evidence>
<accession>A0ACC3TKR8</accession>
<comment type="caution">
    <text evidence="1">The sequence shown here is derived from an EMBL/GenBank/DDBJ whole genome shotgun (WGS) entry which is preliminary data.</text>
</comment>
<sequence length="130" mass="14259">MSRMPCILRADPRPSSSKSNGTRVSFEPCQARSLVTISNCLRTTATSASLPPCVPTHALSWPVAQKCADSEDVVQRFHELAFKLGGVEYGKPGIREDYSAVYVFDPEANNVDLVKWPSERSSSVVVIVME</sequence>